<proteinExistence type="predicted"/>
<dbReference type="Proteomes" id="UP001139353">
    <property type="component" value="Unassembled WGS sequence"/>
</dbReference>
<protein>
    <submittedName>
        <fullName evidence="1">Uncharacterized protein</fullName>
    </submittedName>
</protein>
<dbReference type="EMBL" id="JAJLJH010000002">
    <property type="protein sequence ID" value="MCK9686501.1"/>
    <property type="molecule type" value="Genomic_DNA"/>
</dbReference>
<reference evidence="1" key="1">
    <citation type="submission" date="2021-11" db="EMBL/GenBank/DDBJ databases">
        <title>BS-T2-15 a new species belonging to the Comamonadaceae family isolated from the soil of a French oak forest.</title>
        <authorList>
            <person name="Mieszkin S."/>
            <person name="Alain K."/>
        </authorList>
    </citation>
    <scope>NUCLEOTIDE SEQUENCE</scope>
    <source>
        <strain evidence="1">BS-T2-15</strain>
    </source>
</reference>
<dbReference type="AlphaFoldDB" id="A0A9X1YIF8"/>
<organism evidence="1 2">
    <name type="scientific">Scleromatobacter humisilvae</name>
    <dbReference type="NCBI Taxonomy" id="2897159"/>
    <lineage>
        <taxon>Bacteria</taxon>
        <taxon>Pseudomonadati</taxon>
        <taxon>Pseudomonadota</taxon>
        <taxon>Betaproteobacteria</taxon>
        <taxon>Burkholderiales</taxon>
        <taxon>Sphaerotilaceae</taxon>
        <taxon>Scleromatobacter</taxon>
    </lineage>
</organism>
<comment type="caution">
    <text evidence="1">The sequence shown here is derived from an EMBL/GenBank/DDBJ whole genome shotgun (WGS) entry which is preliminary data.</text>
</comment>
<dbReference type="RefSeq" id="WP_275682524.1">
    <property type="nucleotide sequence ID" value="NZ_JAJLJH010000002.1"/>
</dbReference>
<gene>
    <name evidence="1" type="ORF">LPC04_12360</name>
</gene>
<accession>A0A9X1YIF8</accession>
<evidence type="ECO:0000313" key="1">
    <source>
        <dbReference type="EMBL" id="MCK9686501.1"/>
    </source>
</evidence>
<name>A0A9X1YIF8_9BURK</name>
<evidence type="ECO:0000313" key="2">
    <source>
        <dbReference type="Proteomes" id="UP001139353"/>
    </source>
</evidence>
<keyword evidence="2" id="KW-1185">Reference proteome</keyword>
<sequence>MNEINTQGQVEQLAIELDDNGMVVVNDPELLKVVAGAGMLSPNLLVGQNWHCGWKME</sequence>